<dbReference type="AlphaFoldDB" id="A0AAE0BP58"/>
<feature type="non-terminal residue" evidence="1">
    <location>
        <position position="1"/>
    </location>
</feature>
<evidence type="ECO:0000313" key="2">
    <source>
        <dbReference type="Proteomes" id="UP001190700"/>
    </source>
</evidence>
<dbReference type="EMBL" id="LGRX02033862">
    <property type="protein sequence ID" value="KAK3239624.1"/>
    <property type="molecule type" value="Genomic_DNA"/>
</dbReference>
<accession>A0AAE0BP58</accession>
<evidence type="ECO:0000313" key="1">
    <source>
        <dbReference type="EMBL" id="KAK3239624.1"/>
    </source>
</evidence>
<gene>
    <name evidence="1" type="ORF">CYMTET_50461</name>
</gene>
<sequence length="111" mass="12594">TLEKDEAGTVKQSDIARLLCSADDSDEARCSPPATWRARVGETCSVMMERALTGTELDESNVISEEEFWNLIHTSSADSLAHYADRRRCDEEQTDECDEDALLRYETFRNI</sequence>
<organism evidence="1 2">
    <name type="scientific">Cymbomonas tetramitiformis</name>
    <dbReference type="NCBI Taxonomy" id="36881"/>
    <lineage>
        <taxon>Eukaryota</taxon>
        <taxon>Viridiplantae</taxon>
        <taxon>Chlorophyta</taxon>
        <taxon>Pyramimonadophyceae</taxon>
        <taxon>Pyramimonadales</taxon>
        <taxon>Pyramimonadaceae</taxon>
        <taxon>Cymbomonas</taxon>
    </lineage>
</organism>
<reference evidence="1 2" key="1">
    <citation type="journal article" date="2015" name="Genome Biol. Evol.">
        <title>Comparative Genomics of a Bacterivorous Green Alga Reveals Evolutionary Causalities and Consequences of Phago-Mixotrophic Mode of Nutrition.</title>
        <authorList>
            <person name="Burns J.A."/>
            <person name="Paasch A."/>
            <person name="Narechania A."/>
            <person name="Kim E."/>
        </authorList>
    </citation>
    <scope>NUCLEOTIDE SEQUENCE [LARGE SCALE GENOMIC DNA]</scope>
    <source>
        <strain evidence="1 2">PLY_AMNH</strain>
    </source>
</reference>
<protein>
    <submittedName>
        <fullName evidence="1">Uncharacterized protein</fullName>
    </submittedName>
</protein>
<name>A0AAE0BP58_9CHLO</name>
<keyword evidence="2" id="KW-1185">Reference proteome</keyword>
<proteinExistence type="predicted"/>
<dbReference type="Proteomes" id="UP001190700">
    <property type="component" value="Unassembled WGS sequence"/>
</dbReference>
<comment type="caution">
    <text evidence="1">The sequence shown here is derived from an EMBL/GenBank/DDBJ whole genome shotgun (WGS) entry which is preliminary data.</text>
</comment>